<evidence type="ECO:0000313" key="1">
    <source>
        <dbReference type="EMBL" id="KKL21126.1"/>
    </source>
</evidence>
<name>A0A0F9DTV7_9ZZZZ</name>
<gene>
    <name evidence="1" type="ORF">LCGC14_2448590</name>
</gene>
<proteinExistence type="predicted"/>
<reference evidence="1" key="1">
    <citation type="journal article" date="2015" name="Nature">
        <title>Complex archaea that bridge the gap between prokaryotes and eukaryotes.</title>
        <authorList>
            <person name="Spang A."/>
            <person name="Saw J.H."/>
            <person name="Jorgensen S.L."/>
            <person name="Zaremba-Niedzwiedzka K."/>
            <person name="Martijn J."/>
            <person name="Lind A.E."/>
            <person name="van Eijk R."/>
            <person name="Schleper C."/>
            <person name="Guy L."/>
            <person name="Ettema T.J."/>
        </authorList>
    </citation>
    <scope>NUCLEOTIDE SEQUENCE</scope>
</reference>
<protein>
    <submittedName>
        <fullName evidence="1">Uncharacterized protein</fullName>
    </submittedName>
</protein>
<accession>A0A0F9DTV7</accession>
<organism evidence="1">
    <name type="scientific">marine sediment metagenome</name>
    <dbReference type="NCBI Taxonomy" id="412755"/>
    <lineage>
        <taxon>unclassified sequences</taxon>
        <taxon>metagenomes</taxon>
        <taxon>ecological metagenomes</taxon>
    </lineage>
</organism>
<comment type="caution">
    <text evidence="1">The sequence shown here is derived from an EMBL/GenBank/DDBJ whole genome shotgun (WGS) entry which is preliminary data.</text>
</comment>
<dbReference type="EMBL" id="LAZR01037846">
    <property type="protein sequence ID" value="KKL21126.1"/>
    <property type="molecule type" value="Genomic_DNA"/>
</dbReference>
<dbReference type="AlphaFoldDB" id="A0A0F9DTV7"/>
<sequence>MKVKEIAASAIGDTADVDFALACKWVSDRFIELSLTVRAIPFRKEKQFTIPINITTGTATATNGSNKVTGNAAAQAVWDSSLVGRFFRITGDNGWYQIINVTTELTLATTYAGTTATAATYTIVPRVITLDKSVRSIHGATNNRLGIPIIRLSQGEMDMRFPNRTDVAGGPRVFSEVGLDAENRHLVEWYPYTTETVLVTYLAYIDPKPLTPEQEVPAFIPSYIIIEGVKLNIYESLTAKAFVADDANKIAVFGNLKARQGTIWDGAKADFKNVSGITEESKAVVQSYGRFDRGIRDIMTAEEHVISGWTPLV</sequence>